<reference evidence="4" key="1">
    <citation type="submission" date="2016-10" db="EMBL/GenBank/DDBJ databases">
        <authorList>
            <person name="Varghese N."/>
            <person name="Submissions S."/>
        </authorList>
    </citation>
    <scope>NUCLEOTIDE SEQUENCE [LARGE SCALE GENOMIC DNA]</scope>
    <source>
        <strain evidence="4">DSM 17453</strain>
    </source>
</reference>
<sequence>MKKQTKLLIILTSILFLFSNLNKAQVGIGTPNPVSSAMLDITAGNKGLLIPRIALTSTTDVATIPSPANGLLIWNNGLGGVSATGFYFWNNSQWNQMATVTTAPPSSGSWSTSGNNAGTYSGANTNLSLGTSTNDDLIFKVNTAIAGRLGANNSIGFGSSSNASQNAIAIGNNSNAAYQATAIGYTAKADNNEATAIGKNTTASGYQSLAIGYGAQTASNGETAVGFQSKTSGQNSTALGSGATAQGQNSSAIGYNASTFQYNAIVIGDNNANVGIGTSTPNTTAKLDVNGQYKLGNLGTVQKNQISFEVWPGVSINNLPAGKTTTLNITIPTGFIPSTTKATINVTPANDFAGNSTFSISNPRLTSTSNITINLTNIAGNAESLNSAHFYVTINEF</sequence>
<evidence type="ECO:0000259" key="2">
    <source>
        <dbReference type="Pfam" id="PF05658"/>
    </source>
</evidence>
<dbReference type="InterPro" id="IPR011049">
    <property type="entry name" value="Serralysin-like_metalloprot_C"/>
</dbReference>
<dbReference type="Gene3D" id="2.150.10.10">
    <property type="entry name" value="Serralysin-like metalloprotease, C-terminal"/>
    <property type="match status" value="1"/>
</dbReference>
<dbReference type="InterPro" id="IPR008640">
    <property type="entry name" value="Adhesin_Head_dom"/>
</dbReference>
<feature type="chain" id="PRO_5011662961" evidence="1">
    <location>
        <begin position="25"/>
        <end position="397"/>
    </location>
</feature>
<dbReference type="EMBL" id="FOBV01000002">
    <property type="protein sequence ID" value="SEM34456.1"/>
    <property type="molecule type" value="Genomic_DNA"/>
</dbReference>
<gene>
    <name evidence="3" type="ORF">SAMN05421856_102514</name>
</gene>
<evidence type="ECO:0000313" key="4">
    <source>
        <dbReference type="Proteomes" id="UP000199450"/>
    </source>
</evidence>
<evidence type="ECO:0000313" key="3">
    <source>
        <dbReference type="EMBL" id="SEM34456.1"/>
    </source>
</evidence>
<feature type="domain" description="Trimeric autotransporter adhesin YadA-like head" evidence="2">
    <location>
        <begin position="193"/>
        <end position="215"/>
    </location>
</feature>
<keyword evidence="4" id="KW-1185">Reference proteome</keyword>
<evidence type="ECO:0000256" key="1">
    <source>
        <dbReference type="SAM" id="SignalP"/>
    </source>
</evidence>
<dbReference type="Proteomes" id="UP000199450">
    <property type="component" value="Unassembled WGS sequence"/>
</dbReference>
<name>A0A1H7XL06_9FLAO</name>
<dbReference type="SUPFAM" id="SSF101967">
    <property type="entry name" value="Adhesin YadA, collagen-binding domain"/>
    <property type="match status" value="1"/>
</dbReference>
<dbReference type="OrthoDB" id="1247310at2"/>
<dbReference type="RefSeq" id="WP_089999149.1">
    <property type="nucleotide sequence ID" value="NZ_FOBV01000002.1"/>
</dbReference>
<dbReference type="AlphaFoldDB" id="A0A1H7XL06"/>
<feature type="domain" description="Trimeric autotransporter adhesin YadA-like head" evidence="2">
    <location>
        <begin position="223"/>
        <end position="243"/>
    </location>
</feature>
<organism evidence="3 4">
    <name type="scientific">Chryseobacterium taichungense</name>
    <dbReference type="NCBI Taxonomy" id="295069"/>
    <lineage>
        <taxon>Bacteria</taxon>
        <taxon>Pseudomonadati</taxon>
        <taxon>Bacteroidota</taxon>
        <taxon>Flavobacteriia</taxon>
        <taxon>Flavobacteriales</taxon>
        <taxon>Weeksellaceae</taxon>
        <taxon>Chryseobacterium group</taxon>
        <taxon>Chryseobacterium</taxon>
    </lineage>
</organism>
<protein>
    <submittedName>
        <fullName evidence="3">Head domain of trimeric autotransporter adhesin</fullName>
    </submittedName>
</protein>
<feature type="signal peptide" evidence="1">
    <location>
        <begin position="1"/>
        <end position="24"/>
    </location>
</feature>
<dbReference type="STRING" id="295069.SAMN05421856_102514"/>
<proteinExistence type="predicted"/>
<feature type="domain" description="Trimeric autotransporter adhesin YadA-like head" evidence="2">
    <location>
        <begin position="245"/>
        <end position="270"/>
    </location>
</feature>
<keyword evidence="1" id="KW-0732">Signal</keyword>
<dbReference type="Pfam" id="PF05658">
    <property type="entry name" value="YadA_head"/>
    <property type="match status" value="3"/>
</dbReference>
<accession>A0A1H7XL06</accession>
<dbReference type="GO" id="GO:0019867">
    <property type="term" value="C:outer membrane"/>
    <property type="evidence" value="ECO:0007669"/>
    <property type="project" value="InterPro"/>
</dbReference>
<dbReference type="CDD" id="cd12820">
    <property type="entry name" value="LbR_YadA-like"/>
    <property type="match status" value="1"/>
</dbReference>